<dbReference type="PANTHER" id="PTHR46082:SF11">
    <property type="entry name" value="AAA+ ATPASE DOMAIN-CONTAINING PROTEIN-RELATED"/>
    <property type="match status" value="1"/>
</dbReference>
<dbReference type="AlphaFoldDB" id="A0A9W9FI50"/>
<feature type="region of interest" description="Disordered" evidence="1">
    <location>
        <begin position="1"/>
        <end position="26"/>
    </location>
</feature>
<dbReference type="InterPro" id="IPR053137">
    <property type="entry name" value="NLR-like"/>
</dbReference>
<evidence type="ECO:0000313" key="4">
    <source>
        <dbReference type="Proteomes" id="UP001149165"/>
    </source>
</evidence>
<gene>
    <name evidence="3" type="ORF">N7456_006607</name>
</gene>
<protein>
    <recommendedName>
        <fullName evidence="2">Nucleoside phosphorylase domain-containing protein</fullName>
    </recommendedName>
</protein>
<evidence type="ECO:0000313" key="3">
    <source>
        <dbReference type="EMBL" id="KAJ5100555.1"/>
    </source>
</evidence>
<feature type="region of interest" description="Disordered" evidence="1">
    <location>
        <begin position="798"/>
        <end position="851"/>
    </location>
</feature>
<feature type="compositionally biased region" description="Polar residues" evidence="1">
    <location>
        <begin position="820"/>
        <end position="829"/>
    </location>
</feature>
<dbReference type="OrthoDB" id="1658288at2759"/>
<dbReference type="GO" id="GO:0009116">
    <property type="term" value="P:nucleoside metabolic process"/>
    <property type="evidence" value="ECO:0007669"/>
    <property type="project" value="InterPro"/>
</dbReference>
<feature type="domain" description="Nucleoside phosphorylase" evidence="2">
    <location>
        <begin position="882"/>
        <end position="1175"/>
    </location>
</feature>
<feature type="compositionally biased region" description="Polar residues" evidence="1">
    <location>
        <begin position="840"/>
        <end position="851"/>
    </location>
</feature>
<dbReference type="InterPro" id="IPR035994">
    <property type="entry name" value="Nucleoside_phosphorylase_sf"/>
</dbReference>
<dbReference type="Proteomes" id="UP001149165">
    <property type="component" value="Unassembled WGS sequence"/>
</dbReference>
<dbReference type="GO" id="GO:0003824">
    <property type="term" value="F:catalytic activity"/>
    <property type="evidence" value="ECO:0007669"/>
    <property type="project" value="InterPro"/>
</dbReference>
<sequence length="1211" mass="133824">MTLDDSSPAPASDDAPTSWETRVGSGMPLHDIMEQWSKYEVEGMDNGTWIEPDESLDGRDEYSSGDVEGFNMGPAEEIDADEALSTTMPALEKYREFIVENPAYDWFLNDIRKHCHLAPSIPDALPSQTSFSRREPIDLYKMTYSMDWDLVSFLNEQQYNEEAHRALPLVITLTGSREAAQAFTCSQYLHQTWPSSAGELLKLLQSVLQKGKAAGDLPDGTKLAAWLHSSDTSMEQNLQIETIGSAYSVTEVGELLSWLGSALRTSPYLDQIAYCRPRVSRFQTIVHNHENSKHQYAAEITAEISCTIEKKKAPSGINGDCWHGLFRNCVVVEGYPIPRRTEDDAANGLEIPLGMMASLAQAKYVNTFLGTPILKGFSSMLVPTGVHDNAISWHLVHNKNGDRISYLDSTVTPAKGLVAGRLSQTRHILGWCSDARYLAGTKDAKYDVAGSRLPKPRDNGIYSQTFITSGQLITGGSPFLVGYKDTPFHVSRAGYIRKLKWIIQKSVVLWDEETKRGWLLNGASALLHLVRASIVHDSTGPLSSECLFQWDQLEEGPSGSAHIPGSAIALLLNRNNRALAIYGSKDEDIKFEDRVEHFLSILEQIFDYEVYAVGPDGDGYTSKSIPRAHFEGWDFHDLATESDPLYPRLAKIASKGKAWIDFTRSIHAINLLGRGFGDILEPLNSSCSHWASLPKDQYYLAAGIADLQKIVEYTGDLKANPIRLSEDLVWHNPERVFDFCGCVDATTNHADVVQVILPAALSESENQYNSSIDLYHTGAVVFGYSRDFQWRWGDSGDPERDDIHTDEQDHLSPNYDLAPDNSNTSSIGSKSDLAPLSSIEAPSTEDTNLTSCAEEECTQPKPLARSYTHWNLASLRAEDYAVGIVCALSLELLAVRALFDQTHPTIELSAADSNHYALGSMGRHRVVAACLPDGEYGTNSAADVASNLRRSFPSVKFCLLVGIGGGVPSPTNDIRLGDVVVSKPIGMNPGVIQYDMGKAVRNGVFEQNGVLHAPPRMIMTALSNLKSDPHLSENPLQEYIDEIAACRKEYRYPGPNKDRLFSSRFVHNSKHATCDTCSDAHVVLRHTRSGQHPRIHYGLIASGNSVIKDAALRDKWRKESNVLCFEMEAAGIMNTLPCLVIRGICDYSDSHKNKAFQEYAAATAASYAKLLLSYIKDTNEMDGMALRSIKDDQSLLGAFRRALAFLPMRGA</sequence>
<organism evidence="3 4">
    <name type="scientific">Penicillium angulare</name>
    <dbReference type="NCBI Taxonomy" id="116970"/>
    <lineage>
        <taxon>Eukaryota</taxon>
        <taxon>Fungi</taxon>
        <taxon>Dikarya</taxon>
        <taxon>Ascomycota</taxon>
        <taxon>Pezizomycotina</taxon>
        <taxon>Eurotiomycetes</taxon>
        <taxon>Eurotiomycetidae</taxon>
        <taxon>Eurotiales</taxon>
        <taxon>Aspergillaceae</taxon>
        <taxon>Penicillium</taxon>
    </lineage>
</organism>
<proteinExistence type="predicted"/>
<dbReference type="InterPro" id="IPR000845">
    <property type="entry name" value="Nucleoside_phosphorylase_d"/>
</dbReference>
<dbReference type="Gene3D" id="3.40.50.1580">
    <property type="entry name" value="Nucleoside phosphorylase domain"/>
    <property type="match status" value="1"/>
</dbReference>
<dbReference type="Pfam" id="PF01048">
    <property type="entry name" value="PNP_UDP_1"/>
    <property type="match status" value="1"/>
</dbReference>
<reference evidence="3" key="2">
    <citation type="journal article" date="2023" name="IMA Fungus">
        <title>Comparative genomic study of the Penicillium genus elucidates a diverse pangenome and 15 lateral gene transfer events.</title>
        <authorList>
            <person name="Petersen C."/>
            <person name="Sorensen T."/>
            <person name="Nielsen M.R."/>
            <person name="Sondergaard T.E."/>
            <person name="Sorensen J.L."/>
            <person name="Fitzpatrick D.A."/>
            <person name="Frisvad J.C."/>
            <person name="Nielsen K.L."/>
        </authorList>
    </citation>
    <scope>NUCLEOTIDE SEQUENCE</scope>
    <source>
        <strain evidence="3">IBT 30069</strain>
    </source>
</reference>
<reference evidence="3" key="1">
    <citation type="submission" date="2022-11" db="EMBL/GenBank/DDBJ databases">
        <authorList>
            <person name="Petersen C."/>
        </authorList>
    </citation>
    <scope>NUCLEOTIDE SEQUENCE</scope>
    <source>
        <strain evidence="3">IBT 30069</strain>
    </source>
</reference>
<name>A0A9W9FI50_9EURO</name>
<accession>A0A9W9FI50</accession>
<dbReference type="SUPFAM" id="SSF53167">
    <property type="entry name" value="Purine and uridine phosphorylases"/>
    <property type="match status" value="1"/>
</dbReference>
<dbReference type="PANTHER" id="PTHR46082">
    <property type="entry name" value="ATP/GTP-BINDING PROTEIN-RELATED"/>
    <property type="match status" value="1"/>
</dbReference>
<evidence type="ECO:0000256" key="1">
    <source>
        <dbReference type="SAM" id="MobiDB-lite"/>
    </source>
</evidence>
<dbReference type="EMBL" id="JAPQKH010000004">
    <property type="protein sequence ID" value="KAJ5100555.1"/>
    <property type="molecule type" value="Genomic_DNA"/>
</dbReference>
<evidence type="ECO:0000259" key="2">
    <source>
        <dbReference type="Pfam" id="PF01048"/>
    </source>
</evidence>
<keyword evidence="4" id="KW-1185">Reference proteome</keyword>
<comment type="caution">
    <text evidence="3">The sequence shown here is derived from an EMBL/GenBank/DDBJ whole genome shotgun (WGS) entry which is preliminary data.</text>
</comment>
<feature type="compositionally biased region" description="Basic and acidic residues" evidence="1">
    <location>
        <begin position="798"/>
        <end position="810"/>
    </location>
</feature>
<feature type="compositionally biased region" description="Low complexity" evidence="1">
    <location>
        <begin position="1"/>
        <end position="16"/>
    </location>
</feature>